<organism evidence="2 3">
    <name type="scientific">Chryseosolibacter histidini</name>
    <dbReference type="NCBI Taxonomy" id="2782349"/>
    <lineage>
        <taxon>Bacteria</taxon>
        <taxon>Pseudomonadati</taxon>
        <taxon>Bacteroidota</taxon>
        <taxon>Cytophagia</taxon>
        <taxon>Cytophagales</taxon>
        <taxon>Chryseotaleaceae</taxon>
        <taxon>Chryseosolibacter</taxon>
    </lineage>
</organism>
<sequence length="135" mass="15637">MKRTFIFINILYFIFSLVNLLFLQKSSLHSYSQTLQSIIILFLCIIFYFKLLKELPTQQIQKLPLFWIVSGFFFSYAGKLVIYAITHYMIAIGDDFILISIFHVSLTLIAYLIMAVGVWLNDKQTSPGEVHKSIG</sequence>
<keyword evidence="3" id="KW-1185">Reference proteome</keyword>
<feature type="transmembrane region" description="Helical" evidence="1">
    <location>
        <begin position="5"/>
        <end position="23"/>
    </location>
</feature>
<evidence type="ECO:0000313" key="2">
    <source>
        <dbReference type="EMBL" id="MBT1697281.1"/>
    </source>
</evidence>
<keyword evidence="1" id="KW-0472">Membrane</keyword>
<gene>
    <name evidence="2" type="ORF">KK083_10365</name>
</gene>
<feature type="transmembrane region" description="Helical" evidence="1">
    <location>
        <begin position="64"/>
        <end position="90"/>
    </location>
</feature>
<name>A0AAP2GII9_9BACT</name>
<feature type="transmembrane region" description="Helical" evidence="1">
    <location>
        <begin position="96"/>
        <end position="120"/>
    </location>
</feature>
<proteinExistence type="predicted"/>
<keyword evidence="1" id="KW-1133">Transmembrane helix</keyword>
<comment type="caution">
    <text evidence="2">The sequence shown here is derived from an EMBL/GenBank/DDBJ whole genome shotgun (WGS) entry which is preliminary data.</text>
</comment>
<feature type="transmembrane region" description="Helical" evidence="1">
    <location>
        <begin position="35"/>
        <end position="52"/>
    </location>
</feature>
<protein>
    <submittedName>
        <fullName evidence="2">Uncharacterized protein</fullName>
    </submittedName>
</protein>
<evidence type="ECO:0000313" key="3">
    <source>
        <dbReference type="Proteomes" id="UP001319200"/>
    </source>
</evidence>
<keyword evidence="1" id="KW-0812">Transmembrane</keyword>
<accession>A0AAP2GII9</accession>
<dbReference type="Proteomes" id="UP001319200">
    <property type="component" value="Unassembled WGS sequence"/>
</dbReference>
<evidence type="ECO:0000256" key="1">
    <source>
        <dbReference type="SAM" id="Phobius"/>
    </source>
</evidence>
<dbReference type="EMBL" id="JAHESF010000008">
    <property type="protein sequence ID" value="MBT1697281.1"/>
    <property type="molecule type" value="Genomic_DNA"/>
</dbReference>
<dbReference type="AlphaFoldDB" id="A0AAP2GII9"/>
<dbReference type="RefSeq" id="WP_254163151.1">
    <property type="nucleotide sequence ID" value="NZ_JAHESF010000008.1"/>
</dbReference>
<reference evidence="2 3" key="1">
    <citation type="submission" date="2021-05" db="EMBL/GenBank/DDBJ databases">
        <title>A Polyphasic approach of four new species of the genus Ohtaekwangia: Ohtaekwangia histidinii sp. nov., Ohtaekwangia cretensis sp. nov., Ohtaekwangia indiensis sp. nov., Ohtaekwangia reichenbachii sp. nov. from diverse environment.</title>
        <authorList>
            <person name="Octaviana S."/>
        </authorList>
    </citation>
    <scope>NUCLEOTIDE SEQUENCE [LARGE SCALE GENOMIC DNA]</scope>
    <source>
        <strain evidence="2 3">PWU4</strain>
    </source>
</reference>